<dbReference type="PANTHER" id="PTHR43312">
    <property type="entry name" value="D-THREO-ALDOSE 1-DEHYDROGENASE"/>
    <property type="match status" value="1"/>
</dbReference>
<evidence type="ECO:0000313" key="2">
    <source>
        <dbReference type="EMBL" id="SNB70827.1"/>
    </source>
</evidence>
<evidence type="ECO:0000259" key="1">
    <source>
        <dbReference type="Pfam" id="PF00248"/>
    </source>
</evidence>
<dbReference type="PANTHER" id="PTHR43312:SF1">
    <property type="entry name" value="NADP-DEPENDENT OXIDOREDUCTASE DOMAIN-CONTAINING PROTEIN"/>
    <property type="match status" value="1"/>
</dbReference>
<feature type="domain" description="NADP-dependent oxidoreductase" evidence="1">
    <location>
        <begin position="30"/>
        <end position="178"/>
    </location>
</feature>
<dbReference type="RefSeq" id="WP_088520509.1">
    <property type="nucleotide sequence ID" value="NZ_FYDG01000004.1"/>
</dbReference>
<dbReference type="OrthoDB" id="9768851at2"/>
<dbReference type="AlphaFoldDB" id="A0A212REN1"/>
<evidence type="ECO:0000313" key="3">
    <source>
        <dbReference type="Proteomes" id="UP000198418"/>
    </source>
</evidence>
<dbReference type="SUPFAM" id="SSF51430">
    <property type="entry name" value="NAD(P)-linked oxidoreductase"/>
    <property type="match status" value="1"/>
</dbReference>
<dbReference type="InterPro" id="IPR053135">
    <property type="entry name" value="AKR2_Oxidoreductase"/>
</dbReference>
<accession>A0A212REN1</accession>
<dbReference type="EMBL" id="FYDG01000004">
    <property type="protein sequence ID" value="SNB70827.1"/>
    <property type="molecule type" value="Genomic_DNA"/>
</dbReference>
<gene>
    <name evidence="2" type="ORF">SAMN06265338_10433</name>
</gene>
<dbReference type="Proteomes" id="UP000198418">
    <property type="component" value="Unassembled WGS sequence"/>
</dbReference>
<protein>
    <submittedName>
        <fullName evidence="2">Predicted oxidoreductase</fullName>
    </submittedName>
</protein>
<organism evidence="2 3">
    <name type="scientific">Rhodoblastus acidophilus</name>
    <name type="common">Rhodopseudomonas acidophila</name>
    <dbReference type="NCBI Taxonomy" id="1074"/>
    <lineage>
        <taxon>Bacteria</taxon>
        <taxon>Pseudomonadati</taxon>
        <taxon>Pseudomonadota</taxon>
        <taxon>Alphaproteobacteria</taxon>
        <taxon>Hyphomicrobiales</taxon>
        <taxon>Rhodoblastaceae</taxon>
        <taxon>Rhodoblastus</taxon>
    </lineage>
</organism>
<name>A0A212REN1_RHOAC</name>
<dbReference type="Pfam" id="PF00248">
    <property type="entry name" value="Aldo_ket_red"/>
    <property type="match status" value="1"/>
</dbReference>
<dbReference type="InterPro" id="IPR036812">
    <property type="entry name" value="NAD(P)_OxRdtase_dom_sf"/>
</dbReference>
<dbReference type="InterPro" id="IPR023210">
    <property type="entry name" value="NADP_OxRdtase_dom"/>
</dbReference>
<proteinExistence type="predicted"/>
<reference evidence="3" key="1">
    <citation type="submission" date="2017-06" db="EMBL/GenBank/DDBJ databases">
        <authorList>
            <person name="Varghese N."/>
            <person name="Submissions S."/>
        </authorList>
    </citation>
    <scope>NUCLEOTIDE SEQUENCE [LARGE SCALE GENOMIC DNA]</scope>
    <source>
        <strain evidence="3">DSM 137</strain>
    </source>
</reference>
<keyword evidence="3" id="KW-1185">Reference proteome</keyword>
<dbReference type="Gene3D" id="3.20.20.100">
    <property type="entry name" value="NADP-dependent oxidoreductase domain"/>
    <property type="match status" value="1"/>
</dbReference>
<sequence>MRQILLPGCGLRLSRFAFGCARLFNAGGARRRQSLLRAAADCGFSHFDVAPSYGFGMAERDLAPLLRARPDLTVASKVGLYAPGGEDGCGAAIFLRKAAGKLAPALSKTQADFSLARAKLSLEGSLRRLGRERLDLFLLHAPRIDLLAADEWLRWMEDLAAQGRIGAFGLAATRAGDVLDFLDRAPGLAAVIQCPDSLDLRQADPLIARGCPPQLTYGYVAAARRAGAPESEIAIVLRGALRRNPGGAVVASTRRPERLRAFTQAADDEEKGLDNVALAPIARRCAV</sequence>